<dbReference type="Proteomes" id="UP000306918">
    <property type="component" value="Unassembled WGS sequence"/>
</dbReference>
<dbReference type="InterPro" id="IPR056077">
    <property type="entry name" value="DUF7660"/>
</dbReference>
<accession>A0A4S8HLC6</accession>
<gene>
    <name evidence="2" type="ORF">FAM09_21585</name>
</gene>
<comment type="caution">
    <text evidence="2">The sequence shown here is derived from an EMBL/GenBank/DDBJ whole genome shotgun (WGS) entry which is preliminary data.</text>
</comment>
<reference evidence="2 3" key="1">
    <citation type="submission" date="2019-04" db="EMBL/GenBank/DDBJ databases">
        <title>Niastella caeni sp. nov., isolated from activated sludge.</title>
        <authorList>
            <person name="Sheng M."/>
        </authorList>
    </citation>
    <scope>NUCLEOTIDE SEQUENCE [LARGE SCALE GENOMIC DNA]</scope>
    <source>
        <strain evidence="2 3">HX-2-15</strain>
    </source>
</reference>
<dbReference type="EMBL" id="STFF01000006">
    <property type="protein sequence ID" value="THU35983.1"/>
    <property type="molecule type" value="Genomic_DNA"/>
</dbReference>
<feature type="domain" description="DUF7660" evidence="1">
    <location>
        <begin position="13"/>
        <end position="85"/>
    </location>
</feature>
<dbReference type="RefSeq" id="WP_136579223.1">
    <property type="nucleotide sequence ID" value="NZ_STFF01000006.1"/>
</dbReference>
<evidence type="ECO:0000313" key="2">
    <source>
        <dbReference type="EMBL" id="THU35983.1"/>
    </source>
</evidence>
<organism evidence="2 3">
    <name type="scientific">Niastella caeni</name>
    <dbReference type="NCBI Taxonomy" id="2569763"/>
    <lineage>
        <taxon>Bacteria</taxon>
        <taxon>Pseudomonadati</taxon>
        <taxon>Bacteroidota</taxon>
        <taxon>Chitinophagia</taxon>
        <taxon>Chitinophagales</taxon>
        <taxon>Chitinophagaceae</taxon>
        <taxon>Niastella</taxon>
    </lineage>
</organism>
<dbReference type="Pfam" id="PF24693">
    <property type="entry name" value="DUF7660"/>
    <property type="match status" value="1"/>
</dbReference>
<dbReference type="OrthoDB" id="1373771at2"/>
<keyword evidence="3" id="KW-1185">Reference proteome</keyword>
<evidence type="ECO:0000313" key="3">
    <source>
        <dbReference type="Proteomes" id="UP000306918"/>
    </source>
</evidence>
<protein>
    <recommendedName>
        <fullName evidence="1">DUF7660 domain-containing protein</fullName>
    </recommendedName>
</protein>
<evidence type="ECO:0000259" key="1">
    <source>
        <dbReference type="Pfam" id="PF24693"/>
    </source>
</evidence>
<proteinExistence type="predicted"/>
<name>A0A4S8HLC6_9BACT</name>
<dbReference type="AlphaFoldDB" id="A0A4S8HLC6"/>
<sequence length="85" mass="9770">MNDQLSSYKVTDRPSFIRFLALLRQDLLTDSESWANKNLSDFLEAMCSYAEDIQGYYDNNDPGIDADIAKWQTFADILKGATMYE</sequence>